<evidence type="ECO:0000256" key="1">
    <source>
        <dbReference type="SAM" id="MobiDB-lite"/>
    </source>
</evidence>
<accession>A0ABR0EGQ7</accession>
<proteinExistence type="predicted"/>
<sequence>MPRPSRRRVIKPSSRHHPLRWSTRRPQSSSATNRCIAKLRRRIRDLQGMEYQLMTTRAELQATENALKRADEETARQYKHGQHASRAFARLREKVDRETMPLYAERLEGRALWEAILAEIEPDRSQWRLLYNGIGI</sequence>
<reference evidence="2 3" key="1">
    <citation type="journal article" date="2023" name="G3 (Bethesda)">
        <title>A chromosome-level genome assembly of Zasmidium syzygii isolated from banana leaves.</title>
        <authorList>
            <person name="van Westerhoven A.C."/>
            <person name="Mehrabi R."/>
            <person name="Talebi R."/>
            <person name="Steentjes M.B.F."/>
            <person name="Corcolon B."/>
            <person name="Chong P.A."/>
            <person name="Kema G.H.J."/>
            <person name="Seidl M.F."/>
        </authorList>
    </citation>
    <scope>NUCLEOTIDE SEQUENCE [LARGE SCALE GENOMIC DNA]</scope>
    <source>
        <strain evidence="2 3">P124</strain>
    </source>
</reference>
<keyword evidence="3" id="KW-1185">Reference proteome</keyword>
<evidence type="ECO:0000313" key="3">
    <source>
        <dbReference type="Proteomes" id="UP001305779"/>
    </source>
</evidence>
<gene>
    <name evidence="2" type="ORF">PRZ48_008868</name>
</gene>
<organism evidence="2 3">
    <name type="scientific">Zasmidium cellare</name>
    <name type="common">Wine cellar mold</name>
    <name type="synonym">Racodium cellare</name>
    <dbReference type="NCBI Taxonomy" id="395010"/>
    <lineage>
        <taxon>Eukaryota</taxon>
        <taxon>Fungi</taxon>
        <taxon>Dikarya</taxon>
        <taxon>Ascomycota</taxon>
        <taxon>Pezizomycotina</taxon>
        <taxon>Dothideomycetes</taxon>
        <taxon>Dothideomycetidae</taxon>
        <taxon>Mycosphaerellales</taxon>
        <taxon>Mycosphaerellaceae</taxon>
        <taxon>Zasmidium</taxon>
    </lineage>
</organism>
<feature type="region of interest" description="Disordered" evidence="1">
    <location>
        <begin position="1"/>
        <end position="32"/>
    </location>
</feature>
<feature type="compositionally biased region" description="Basic residues" evidence="1">
    <location>
        <begin position="1"/>
        <end position="23"/>
    </location>
</feature>
<dbReference type="Proteomes" id="UP001305779">
    <property type="component" value="Unassembled WGS sequence"/>
</dbReference>
<dbReference type="EMBL" id="JAXOVC010000006">
    <property type="protein sequence ID" value="KAK4500679.1"/>
    <property type="molecule type" value="Genomic_DNA"/>
</dbReference>
<evidence type="ECO:0000313" key="2">
    <source>
        <dbReference type="EMBL" id="KAK4500679.1"/>
    </source>
</evidence>
<comment type="caution">
    <text evidence="2">The sequence shown here is derived from an EMBL/GenBank/DDBJ whole genome shotgun (WGS) entry which is preliminary data.</text>
</comment>
<name>A0ABR0EGQ7_ZASCE</name>
<protein>
    <submittedName>
        <fullName evidence="2">Uncharacterized protein</fullName>
    </submittedName>
</protein>